<evidence type="ECO:0000256" key="2">
    <source>
        <dbReference type="ARBA" id="ARBA00023125"/>
    </source>
</evidence>
<accession>A0A437P4B3</accession>
<feature type="domain" description="HTH araC/xylS-type" evidence="4">
    <location>
        <begin position="170"/>
        <end position="267"/>
    </location>
</feature>
<sequence>MLRDPPQAGGDPGVSVLRITQATTATFANLYFRLTFLFFVRTGSKRVLCPVSGELVGQAGDVMIFPPASLVTMENRPLLHESYSADGVCFSDDLIEAVFSGRDPPAGPVGIQRLAAEPYRPGLVLDLLRHTLADPGLPPPIRRHRLLEPLIWLRENGVRLSGRGEEQPFSRVRRLIETDLARSWQRPEVAAHFAMSEATFRRWLARSGHRFSAILSSTRLERGLTLLQTTDLPVSRVALDCGFKTPSHFSDAFRARFGIAPRRIRSAGK</sequence>
<gene>
    <name evidence="5" type="ORF">EOE48_14485</name>
</gene>
<proteinExistence type="predicted"/>
<evidence type="ECO:0000259" key="4">
    <source>
        <dbReference type="PROSITE" id="PS01124"/>
    </source>
</evidence>
<protein>
    <submittedName>
        <fullName evidence="5">AraC family transcriptional regulator</fullName>
    </submittedName>
</protein>
<evidence type="ECO:0000256" key="1">
    <source>
        <dbReference type="ARBA" id="ARBA00023015"/>
    </source>
</evidence>
<dbReference type="GO" id="GO:0000976">
    <property type="term" value="F:transcription cis-regulatory region binding"/>
    <property type="evidence" value="ECO:0007669"/>
    <property type="project" value="TreeGrafter"/>
</dbReference>
<name>A0A437P4B3_9HYPH</name>
<dbReference type="InterPro" id="IPR018060">
    <property type="entry name" value="HTH_AraC"/>
</dbReference>
<keyword evidence="2" id="KW-0238">DNA-binding</keyword>
<dbReference type="EMBL" id="SACP01000013">
    <property type="protein sequence ID" value="RVU17114.1"/>
    <property type="molecule type" value="Genomic_DNA"/>
</dbReference>
<dbReference type="RefSeq" id="WP_127730282.1">
    <property type="nucleotide sequence ID" value="NZ_SACP01000013.1"/>
</dbReference>
<dbReference type="AlphaFoldDB" id="A0A437P4B3"/>
<dbReference type="InterPro" id="IPR018062">
    <property type="entry name" value="HTH_AraC-typ_CS"/>
</dbReference>
<dbReference type="Proteomes" id="UP000286997">
    <property type="component" value="Unassembled WGS sequence"/>
</dbReference>
<reference evidence="5 6" key="1">
    <citation type="submission" date="2019-01" db="EMBL/GenBank/DDBJ databases">
        <authorList>
            <person name="Chen W.-M."/>
        </authorList>
    </citation>
    <scope>NUCLEOTIDE SEQUENCE [LARGE SCALE GENOMIC DNA]</scope>
    <source>
        <strain evidence="5 6">TER-1</strain>
    </source>
</reference>
<dbReference type="OrthoDB" id="9816011at2"/>
<dbReference type="InterPro" id="IPR020449">
    <property type="entry name" value="Tscrpt_reg_AraC-type_HTH"/>
</dbReference>
<dbReference type="PRINTS" id="PR00032">
    <property type="entry name" value="HTHARAC"/>
</dbReference>
<dbReference type="SUPFAM" id="SSF46689">
    <property type="entry name" value="Homeodomain-like"/>
    <property type="match status" value="1"/>
</dbReference>
<evidence type="ECO:0000313" key="6">
    <source>
        <dbReference type="Proteomes" id="UP000286997"/>
    </source>
</evidence>
<evidence type="ECO:0000313" key="5">
    <source>
        <dbReference type="EMBL" id="RVU17114.1"/>
    </source>
</evidence>
<dbReference type="InterPro" id="IPR009057">
    <property type="entry name" value="Homeodomain-like_sf"/>
</dbReference>
<keyword evidence="1" id="KW-0805">Transcription regulation</keyword>
<dbReference type="PROSITE" id="PS01124">
    <property type="entry name" value="HTH_ARAC_FAMILY_2"/>
    <property type="match status" value="1"/>
</dbReference>
<dbReference type="PROSITE" id="PS00041">
    <property type="entry name" value="HTH_ARAC_FAMILY_1"/>
    <property type="match status" value="1"/>
</dbReference>
<keyword evidence="3" id="KW-0804">Transcription</keyword>
<comment type="caution">
    <text evidence="5">The sequence shown here is derived from an EMBL/GenBank/DDBJ whole genome shotgun (WGS) entry which is preliminary data.</text>
</comment>
<dbReference type="GO" id="GO:0003700">
    <property type="term" value="F:DNA-binding transcription factor activity"/>
    <property type="evidence" value="ECO:0007669"/>
    <property type="project" value="InterPro"/>
</dbReference>
<evidence type="ECO:0000256" key="3">
    <source>
        <dbReference type="ARBA" id="ARBA00023163"/>
    </source>
</evidence>
<dbReference type="SMART" id="SM00342">
    <property type="entry name" value="HTH_ARAC"/>
    <property type="match status" value="1"/>
</dbReference>
<dbReference type="Pfam" id="PF12833">
    <property type="entry name" value="HTH_18"/>
    <property type="match status" value="1"/>
</dbReference>
<dbReference type="PANTHER" id="PTHR47894:SF4">
    <property type="entry name" value="HTH-TYPE TRANSCRIPTIONAL REGULATOR GADX"/>
    <property type="match status" value="1"/>
</dbReference>
<keyword evidence="6" id="KW-1185">Reference proteome</keyword>
<organism evidence="5 6">
    <name type="scientific">Methylobacterium oryzihabitans</name>
    <dbReference type="NCBI Taxonomy" id="2499852"/>
    <lineage>
        <taxon>Bacteria</taxon>
        <taxon>Pseudomonadati</taxon>
        <taxon>Pseudomonadota</taxon>
        <taxon>Alphaproteobacteria</taxon>
        <taxon>Hyphomicrobiales</taxon>
        <taxon>Methylobacteriaceae</taxon>
        <taxon>Methylobacterium</taxon>
    </lineage>
</organism>
<dbReference type="Gene3D" id="1.10.10.60">
    <property type="entry name" value="Homeodomain-like"/>
    <property type="match status" value="1"/>
</dbReference>
<dbReference type="GO" id="GO:0005829">
    <property type="term" value="C:cytosol"/>
    <property type="evidence" value="ECO:0007669"/>
    <property type="project" value="TreeGrafter"/>
</dbReference>
<dbReference type="PANTHER" id="PTHR47894">
    <property type="entry name" value="HTH-TYPE TRANSCRIPTIONAL REGULATOR GADX"/>
    <property type="match status" value="1"/>
</dbReference>